<comment type="similarity">
    <text evidence="8">Belongs to the binding-protein-dependent transport system permease family.</text>
</comment>
<dbReference type="CDD" id="cd06261">
    <property type="entry name" value="TM_PBP2"/>
    <property type="match status" value="1"/>
</dbReference>
<dbReference type="SUPFAM" id="SSF161098">
    <property type="entry name" value="MetI-like"/>
    <property type="match status" value="1"/>
</dbReference>
<accession>A0A892ZKE2</accession>
<evidence type="ECO:0000256" key="6">
    <source>
        <dbReference type="ARBA" id="ARBA00022989"/>
    </source>
</evidence>
<dbReference type="GO" id="GO:0005886">
    <property type="term" value="C:plasma membrane"/>
    <property type="evidence" value="ECO:0007669"/>
    <property type="project" value="UniProtKB-SubCell"/>
</dbReference>
<evidence type="ECO:0000256" key="2">
    <source>
        <dbReference type="ARBA" id="ARBA00022448"/>
    </source>
</evidence>
<reference evidence="10" key="1">
    <citation type="submission" date="2021-02" db="EMBL/GenBank/DDBJ databases">
        <title>Neisseriaceae sp. 26B isolated from the cloaca of a Common Toad-headed Turtle (Mesoclemmys nasuta).</title>
        <authorList>
            <person name="Spergser J."/>
            <person name="Busse H.-J."/>
        </authorList>
    </citation>
    <scope>NUCLEOTIDE SEQUENCE</scope>
    <source>
        <strain evidence="10">26B</strain>
    </source>
</reference>
<keyword evidence="4" id="KW-0997">Cell inner membrane</keyword>
<keyword evidence="6 8" id="KW-1133">Transmembrane helix</keyword>
<dbReference type="Proteomes" id="UP000653156">
    <property type="component" value="Chromosome"/>
</dbReference>
<feature type="transmembrane region" description="Helical" evidence="8">
    <location>
        <begin position="98"/>
        <end position="122"/>
    </location>
</feature>
<evidence type="ECO:0000256" key="3">
    <source>
        <dbReference type="ARBA" id="ARBA00022475"/>
    </source>
</evidence>
<dbReference type="Pfam" id="PF00528">
    <property type="entry name" value="BPD_transp_1"/>
    <property type="match status" value="1"/>
</dbReference>
<dbReference type="InterPro" id="IPR000515">
    <property type="entry name" value="MetI-like"/>
</dbReference>
<keyword evidence="3" id="KW-1003">Cell membrane</keyword>
<evidence type="ECO:0000256" key="1">
    <source>
        <dbReference type="ARBA" id="ARBA00004429"/>
    </source>
</evidence>
<evidence type="ECO:0000313" key="11">
    <source>
        <dbReference type="Proteomes" id="UP000653156"/>
    </source>
</evidence>
<gene>
    <name evidence="10" type="ORF">JQU52_06975</name>
</gene>
<feature type="transmembrane region" description="Helical" evidence="8">
    <location>
        <begin position="191"/>
        <end position="213"/>
    </location>
</feature>
<dbReference type="KEGG" id="ptes:JQU52_06975"/>
<dbReference type="PANTHER" id="PTHR43357:SF4">
    <property type="entry name" value="INNER MEMBRANE ABC TRANSPORTER PERMEASE PROTEIN YDCV"/>
    <property type="match status" value="1"/>
</dbReference>
<sequence>MHARTRSLHYAYLAVLMLIMLVPVIATFMYALSSSWSRTILPEAWTMRWMVDTWTNPRFLKASFYSVLLSTVAAVLSIVIVFPVLMAVHTSHPKWEKWINPILVLPFTLPPVVASVGIMQLYSGWLSSFSGTFLIMVGCYFTIVLPFVYRSLDNNLRAIGVKDLLEASALLGASRLQTIVRVLMPNLKRGLMVAFFISIAFLIGEFVFINILSGGHMETIQIYLYSLKNRSGHLSSAVVISYFIVMLLITLLVSWLSREKKT</sequence>
<dbReference type="GO" id="GO:0055085">
    <property type="term" value="P:transmembrane transport"/>
    <property type="evidence" value="ECO:0007669"/>
    <property type="project" value="InterPro"/>
</dbReference>
<dbReference type="PANTHER" id="PTHR43357">
    <property type="entry name" value="INNER MEMBRANE ABC TRANSPORTER PERMEASE PROTEIN YDCV"/>
    <property type="match status" value="1"/>
</dbReference>
<dbReference type="AlphaFoldDB" id="A0A892ZKE2"/>
<keyword evidence="11" id="KW-1185">Reference proteome</keyword>
<evidence type="ECO:0000313" key="10">
    <source>
        <dbReference type="EMBL" id="QRQ83093.1"/>
    </source>
</evidence>
<feature type="transmembrane region" description="Helical" evidence="8">
    <location>
        <begin position="233"/>
        <end position="256"/>
    </location>
</feature>
<feature type="transmembrane region" description="Helical" evidence="8">
    <location>
        <begin position="128"/>
        <end position="149"/>
    </location>
</feature>
<feature type="domain" description="ABC transmembrane type-1" evidence="9">
    <location>
        <begin position="63"/>
        <end position="253"/>
    </location>
</feature>
<evidence type="ECO:0000256" key="5">
    <source>
        <dbReference type="ARBA" id="ARBA00022692"/>
    </source>
</evidence>
<dbReference type="InterPro" id="IPR035906">
    <property type="entry name" value="MetI-like_sf"/>
</dbReference>
<evidence type="ECO:0000256" key="7">
    <source>
        <dbReference type="ARBA" id="ARBA00023136"/>
    </source>
</evidence>
<dbReference type="Gene3D" id="1.10.3720.10">
    <property type="entry name" value="MetI-like"/>
    <property type="match status" value="1"/>
</dbReference>
<evidence type="ECO:0000259" key="9">
    <source>
        <dbReference type="PROSITE" id="PS50928"/>
    </source>
</evidence>
<dbReference type="PROSITE" id="PS50928">
    <property type="entry name" value="ABC_TM1"/>
    <property type="match status" value="1"/>
</dbReference>
<protein>
    <submittedName>
        <fullName evidence="10">ABC transporter permease subunit</fullName>
    </submittedName>
</protein>
<feature type="transmembrane region" description="Helical" evidence="8">
    <location>
        <begin position="64"/>
        <end position="86"/>
    </location>
</feature>
<proteinExistence type="inferred from homology"/>
<evidence type="ECO:0000256" key="8">
    <source>
        <dbReference type="RuleBase" id="RU363032"/>
    </source>
</evidence>
<keyword evidence="2 8" id="KW-0813">Transport</keyword>
<comment type="subcellular location">
    <subcellularLocation>
        <location evidence="1">Cell inner membrane</location>
        <topology evidence="1">Multi-pass membrane protein</topology>
    </subcellularLocation>
    <subcellularLocation>
        <location evidence="8">Cell membrane</location>
        <topology evidence="8">Multi-pass membrane protein</topology>
    </subcellularLocation>
</comment>
<dbReference type="EMBL" id="CP069798">
    <property type="protein sequence ID" value="QRQ83093.1"/>
    <property type="molecule type" value="Genomic_DNA"/>
</dbReference>
<keyword evidence="7 8" id="KW-0472">Membrane</keyword>
<name>A0A892ZKE2_9NEIS</name>
<keyword evidence="5 8" id="KW-0812">Transmembrane</keyword>
<evidence type="ECO:0000256" key="4">
    <source>
        <dbReference type="ARBA" id="ARBA00022519"/>
    </source>
</evidence>
<feature type="transmembrane region" description="Helical" evidence="8">
    <location>
        <begin position="12"/>
        <end position="32"/>
    </location>
</feature>
<dbReference type="RefSeq" id="WP_230340389.1">
    <property type="nucleotide sequence ID" value="NZ_CP069798.1"/>
</dbReference>
<organism evidence="10 11">
    <name type="scientific">Paralysiella testudinis</name>
    <dbReference type="NCBI Taxonomy" id="2809020"/>
    <lineage>
        <taxon>Bacteria</taxon>
        <taxon>Pseudomonadati</taxon>
        <taxon>Pseudomonadota</taxon>
        <taxon>Betaproteobacteria</taxon>
        <taxon>Neisseriales</taxon>
        <taxon>Neisseriaceae</taxon>
        <taxon>Paralysiella</taxon>
    </lineage>
</organism>